<keyword evidence="5" id="KW-0378">Hydrolase</keyword>
<proteinExistence type="inferred from homology"/>
<dbReference type="SUPFAM" id="SSF56935">
    <property type="entry name" value="Porins"/>
    <property type="match status" value="1"/>
</dbReference>
<dbReference type="Pfam" id="PF03573">
    <property type="entry name" value="OprD"/>
    <property type="match status" value="1"/>
</dbReference>
<dbReference type="InterPro" id="IPR023614">
    <property type="entry name" value="Porin_dom_sf"/>
</dbReference>
<dbReference type="EMBL" id="LR134334">
    <property type="protein sequence ID" value="VEF72492.1"/>
    <property type="molecule type" value="Genomic_DNA"/>
</dbReference>
<name>A0AAX3FPX2_9PSED</name>
<evidence type="ECO:0000256" key="3">
    <source>
        <dbReference type="ARBA" id="ARBA00022729"/>
    </source>
</evidence>
<evidence type="ECO:0000313" key="6">
    <source>
        <dbReference type="Proteomes" id="UP000277437"/>
    </source>
</evidence>
<keyword evidence="2" id="KW-0813">Transport</keyword>
<gene>
    <name evidence="5" type="primary">opdB</name>
    <name evidence="5" type="ORF">NCTC7357_00728</name>
</gene>
<dbReference type="PANTHER" id="PTHR34596">
    <property type="entry name" value="CHITOPORIN"/>
    <property type="match status" value="1"/>
</dbReference>
<dbReference type="PANTHER" id="PTHR34596:SF2">
    <property type="entry name" value="CHITOPORIN"/>
    <property type="match status" value="1"/>
</dbReference>
<dbReference type="Gene3D" id="2.40.160.10">
    <property type="entry name" value="Porin"/>
    <property type="match status" value="1"/>
</dbReference>
<evidence type="ECO:0000256" key="1">
    <source>
        <dbReference type="ARBA" id="ARBA00009075"/>
    </source>
</evidence>
<dbReference type="AlphaFoldDB" id="A0AAX3FPX2"/>
<dbReference type="InterPro" id="IPR005318">
    <property type="entry name" value="OM_porin_bac"/>
</dbReference>
<dbReference type="GO" id="GO:0016020">
    <property type="term" value="C:membrane"/>
    <property type="evidence" value="ECO:0007669"/>
    <property type="project" value="InterPro"/>
</dbReference>
<reference evidence="5 6" key="1">
    <citation type="submission" date="2018-12" db="EMBL/GenBank/DDBJ databases">
        <authorList>
            <consortium name="Pathogen Informatics"/>
        </authorList>
    </citation>
    <scope>NUCLEOTIDE SEQUENCE [LARGE SCALE GENOMIC DNA]</scope>
    <source>
        <strain evidence="5 6">NCTC7357</strain>
    </source>
</reference>
<comment type="similarity">
    <text evidence="1">Belongs to the outer membrane porin (Opr) (TC 1.B.25) family.</text>
</comment>
<evidence type="ECO:0000256" key="2">
    <source>
        <dbReference type="ARBA" id="ARBA00022448"/>
    </source>
</evidence>
<organism evidence="5 6">
    <name type="scientific">Pseudomonas chlororaphis</name>
    <dbReference type="NCBI Taxonomy" id="587753"/>
    <lineage>
        <taxon>Bacteria</taxon>
        <taxon>Pseudomonadati</taxon>
        <taxon>Pseudomonadota</taxon>
        <taxon>Gammaproteobacteria</taxon>
        <taxon>Pseudomonadales</taxon>
        <taxon>Pseudomonadaceae</taxon>
        <taxon>Pseudomonas</taxon>
    </lineage>
</organism>
<feature type="signal peptide" evidence="4">
    <location>
        <begin position="1"/>
        <end position="23"/>
    </location>
</feature>
<dbReference type="GO" id="GO:0015288">
    <property type="term" value="F:porin activity"/>
    <property type="evidence" value="ECO:0007669"/>
    <property type="project" value="TreeGrafter"/>
</dbReference>
<sequence length="441" mass="48095">MPLPYPTTVLGLSLLGASALVQAQSQTQAESAGLIEDSSLKLTSRNFYFNRDFRSDLGPTSLREEWAQGFILDLRSGYTQGVLGVGVDVFGMLGLRLDGSRRRSPVMLIPTDSHGNPEQQWAEAGGALKLRWSATELKYGDLMPNNPVFAMATARLLPSSAQGLQLLSGELPGLNLDAGHFTSGNGVNSTNRDGPLSAFYARLDVRQVDYLGGFYQATPRLKLGAFSADYQDVWKQHFVSAEYRWPIDAAHALSLALAGYHTRDSGKALAGPIDNNAWSASLAYAFGPHKLTLARQVIDGDEPFDYLGFGAMPGDAIGFLANKSQNADFNLPHERSWQLRYDLNLAAFGIPGLSLMGRYLSSSGIDGSGYGGGAYDRFKAIDDGGRWERDLEARYVVQSGPARDLSLRVRQATLRSDAAVQRADLPDLDEWRVIVEYPLSF</sequence>
<dbReference type="Proteomes" id="UP000277437">
    <property type="component" value="Chromosome"/>
</dbReference>
<feature type="chain" id="PRO_5043915017" evidence="4">
    <location>
        <begin position="24"/>
        <end position="441"/>
    </location>
</feature>
<protein>
    <submittedName>
        <fullName evidence="5">Proline-specific porin OpdB</fullName>
        <ecNumber evidence="5">3.4.21.-</ecNumber>
    </submittedName>
</protein>
<keyword evidence="3 4" id="KW-0732">Signal</keyword>
<dbReference type="EC" id="3.4.21.-" evidence="5"/>
<evidence type="ECO:0000313" key="5">
    <source>
        <dbReference type="EMBL" id="VEF72492.1"/>
    </source>
</evidence>
<dbReference type="RefSeq" id="WP_124324587.1">
    <property type="nucleotide sequence ID" value="NZ_CP118137.1"/>
</dbReference>
<accession>A0AAX3FPX2</accession>
<dbReference type="GO" id="GO:0016787">
    <property type="term" value="F:hydrolase activity"/>
    <property type="evidence" value="ECO:0007669"/>
    <property type="project" value="UniProtKB-KW"/>
</dbReference>
<evidence type="ECO:0000256" key="4">
    <source>
        <dbReference type="SAM" id="SignalP"/>
    </source>
</evidence>